<organism evidence="1 2">
    <name type="scientific">Irpex rosettiformis</name>
    <dbReference type="NCBI Taxonomy" id="378272"/>
    <lineage>
        <taxon>Eukaryota</taxon>
        <taxon>Fungi</taxon>
        <taxon>Dikarya</taxon>
        <taxon>Basidiomycota</taxon>
        <taxon>Agaricomycotina</taxon>
        <taxon>Agaricomycetes</taxon>
        <taxon>Polyporales</taxon>
        <taxon>Irpicaceae</taxon>
        <taxon>Irpex</taxon>
    </lineage>
</organism>
<protein>
    <submittedName>
        <fullName evidence="1">Uncharacterized protein</fullName>
    </submittedName>
</protein>
<evidence type="ECO:0000313" key="2">
    <source>
        <dbReference type="Proteomes" id="UP001055072"/>
    </source>
</evidence>
<sequence>MGLPNLMRFLAEYSTSSVEAEEPNAQDNSASELLARLDTLQARVRELEARHTLERNSYRAIIAKMASSCRSHQCRIAWLENRRLPTEVNKPVHNVRRCITWPVELSRRQQTLHTPPTLYASSPFIVSSIKVHPVSDKWPYADTIVDNNGRDALVYDDEALLSKALLWF</sequence>
<comment type="caution">
    <text evidence="1">The sequence shown here is derived from an EMBL/GenBank/DDBJ whole genome shotgun (WGS) entry which is preliminary data.</text>
</comment>
<proteinExistence type="predicted"/>
<dbReference type="Proteomes" id="UP001055072">
    <property type="component" value="Unassembled WGS sequence"/>
</dbReference>
<gene>
    <name evidence="1" type="ORF">BDY19DRAFT_995855</name>
</gene>
<reference evidence="1" key="1">
    <citation type="journal article" date="2021" name="Environ. Microbiol.">
        <title>Gene family expansions and transcriptome signatures uncover fungal adaptations to wood decay.</title>
        <authorList>
            <person name="Hage H."/>
            <person name="Miyauchi S."/>
            <person name="Viragh M."/>
            <person name="Drula E."/>
            <person name="Min B."/>
            <person name="Chaduli D."/>
            <person name="Navarro D."/>
            <person name="Favel A."/>
            <person name="Norest M."/>
            <person name="Lesage-Meessen L."/>
            <person name="Balint B."/>
            <person name="Merenyi Z."/>
            <person name="de Eugenio L."/>
            <person name="Morin E."/>
            <person name="Martinez A.T."/>
            <person name="Baldrian P."/>
            <person name="Stursova M."/>
            <person name="Martinez M.J."/>
            <person name="Novotny C."/>
            <person name="Magnuson J.K."/>
            <person name="Spatafora J.W."/>
            <person name="Maurice S."/>
            <person name="Pangilinan J."/>
            <person name="Andreopoulos W."/>
            <person name="LaButti K."/>
            <person name="Hundley H."/>
            <person name="Na H."/>
            <person name="Kuo A."/>
            <person name="Barry K."/>
            <person name="Lipzen A."/>
            <person name="Henrissat B."/>
            <person name="Riley R."/>
            <person name="Ahrendt S."/>
            <person name="Nagy L.G."/>
            <person name="Grigoriev I.V."/>
            <person name="Martin F."/>
            <person name="Rosso M.N."/>
        </authorList>
    </citation>
    <scope>NUCLEOTIDE SEQUENCE</scope>
    <source>
        <strain evidence="1">CBS 384.51</strain>
    </source>
</reference>
<dbReference type="EMBL" id="MU274923">
    <property type="protein sequence ID" value="KAI0086567.1"/>
    <property type="molecule type" value="Genomic_DNA"/>
</dbReference>
<name>A0ACB8TWZ0_9APHY</name>
<keyword evidence="2" id="KW-1185">Reference proteome</keyword>
<evidence type="ECO:0000313" key="1">
    <source>
        <dbReference type="EMBL" id="KAI0086567.1"/>
    </source>
</evidence>
<accession>A0ACB8TWZ0</accession>